<feature type="compositionally biased region" description="Basic and acidic residues" evidence="2">
    <location>
        <begin position="382"/>
        <end position="402"/>
    </location>
</feature>
<dbReference type="KEGG" id="clec:106667987"/>
<evidence type="ECO:0000313" key="4">
    <source>
        <dbReference type="Proteomes" id="UP000494040"/>
    </source>
</evidence>
<dbReference type="Pfam" id="PF00022">
    <property type="entry name" value="Actin"/>
    <property type="match status" value="1"/>
</dbReference>
<dbReference type="RefSeq" id="XP_024082745.1">
    <property type="nucleotide sequence ID" value="XM_024226977.1"/>
</dbReference>
<dbReference type="EnsemblMetazoa" id="XM_014396343.2">
    <property type="protein sequence ID" value="XP_014251829.1"/>
    <property type="gene ID" value="LOC106667987"/>
</dbReference>
<dbReference type="SMART" id="SM00268">
    <property type="entry name" value="ACTIN"/>
    <property type="match status" value="1"/>
</dbReference>
<organism evidence="3 4">
    <name type="scientific">Cimex lectularius</name>
    <name type="common">Bed bug</name>
    <name type="synonym">Acanthia lectularia</name>
    <dbReference type="NCBI Taxonomy" id="79782"/>
    <lineage>
        <taxon>Eukaryota</taxon>
        <taxon>Metazoa</taxon>
        <taxon>Ecdysozoa</taxon>
        <taxon>Arthropoda</taxon>
        <taxon>Hexapoda</taxon>
        <taxon>Insecta</taxon>
        <taxon>Pterygota</taxon>
        <taxon>Neoptera</taxon>
        <taxon>Paraneoptera</taxon>
        <taxon>Hemiptera</taxon>
        <taxon>Heteroptera</taxon>
        <taxon>Panheteroptera</taxon>
        <taxon>Cimicomorpha</taxon>
        <taxon>Cimicidae</taxon>
        <taxon>Cimex</taxon>
    </lineage>
</organism>
<dbReference type="Gene3D" id="3.30.420.40">
    <property type="match status" value="2"/>
</dbReference>
<dbReference type="RefSeq" id="XP_014251829.1">
    <property type="nucleotide sequence ID" value="XM_014396343.2"/>
</dbReference>
<evidence type="ECO:0000313" key="3">
    <source>
        <dbReference type="EnsemblMetazoa" id="XP_024082745.1"/>
    </source>
</evidence>
<name>A0A8I6SG86_CIMLE</name>
<comment type="similarity">
    <text evidence="1">Belongs to the actin family.</text>
</comment>
<sequence>MDEMEDPVHMQAQTIIIIHPGSMYLKIGRASDLNPHMELHAIARMRSKGGGVHVDTLLPQVITNLDPNVELEVDYCRLQVSHALQSCVMSDGQKRYATPPQQISQYNKRSVPETVNITGPQPYKSNNNVAIGNEVLCLDPESELDYNIHFPMKRGDLNVHSGIGGSLTGVLTDLETIWSHIIVTNLNIPLNTLKHYRAVLIIPDVYNRQYLKELTNLILDMGFSSCFLLQDHVAATFGAGVGSACVIDCGHAKTSISCVEDGTSHPVTRIRLPYGGGDISQCLHWLLNRCGFPYKECDLTNNYDALLIEKIKQESCHVNLDVCGCKEKTFTVRKPKKPILKYTIQLGDECMIAPLGLFQPEIFSFTANKPIVTQKRTAGDSSDPHDAEYLRETSRKGTKDVQDPSTDALDDGDILDMDVSTDYEFSYGQLQFLPLDQAIIQSIQRCPTDDMKRRMFGNIVVVGGGMKFKGIANWLKTKLEYQIPINLKPETVEIISSPKEMDPVMTVWKGAAILSCLESAQELWITKEEFMKFGVKILRERSPFIW</sequence>
<feature type="region of interest" description="Disordered" evidence="2">
    <location>
        <begin position="374"/>
        <end position="410"/>
    </location>
</feature>
<dbReference type="GeneID" id="106667987"/>
<dbReference type="InterPro" id="IPR004000">
    <property type="entry name" value="Actin"/>
</dbReference>
<dbReference type="OMA" id="AYKCMWA"/>
<accession>A0A8I6SG86</accession>
<reference evidence="3" key="1">
    <citation type="submission" date="2022-01" db="UniProtKB">
        <authorList>
            <consortium name="EnsemblMetazoa"/>
        </authorList>
    </citation>
    <scope>IDENTIFICATION</scope>
</reference>
<dbReference type="Proteomes" id="UP000494040">
    <property type="component" value="Unassembled WGS sequence"/>
</dbReference>
<dbReference type="SUPFAM" id="SSF53067">
    <property type="entry name" value="Actin-like ATPase domain"/>
    <property type="match status" value="2"/>
</dbReference>
<dbReference type="EnsemblMetazoa" id="XM_024226977.1">
    <property type="protein sequence ID" value="XP_024082745.1"/>
    <property type="gene ID" value="LOC106667987"/>
</dbReference>
<protein>
    <recommendedName>
        <fullName evidence="5">Actin-related protein 8</fullName>
    </recommendedName>
</protein>
<keyword evidence="4" id="KW-1185">Reference proteome</keyword>
<proteinExistence type="inferred from homology"/>
<evidence type="ECO:0008006" key="5">
    <source>
        <dbReference type="Google" id="ProtNLM"/>
    </source>
</evidence>
<dbReference type="Gene3D" id="3.90.640.10">
    <property type="entry name" value="Actin, Chain A, domain 4"/>
    <property type="match status" value="1"/>
</dbReference>
<dbReference type="InterPro" id="IPR043129">
    <property type="entry name" value="ATPase_NBD"/>
</dbReference>
<evidence type="ECO:0000256" key="1">
    <source>
        <dbReference type="RuleBase" id="RU000487"/>
    </source>
</evidence>
<dbReference type="AlphaFoldDB" id="A0A8I6SG86"/>
<dbReference type="CTD" id="32769"/>
<dbReference type="OrthoDB" id="5572108at2759"/>
<evidence type="ECO:0000256" key="2">
    <source>
        <dbReference type="SAM" id="MobiDB-lite"/>
    </source>
</evidence>
<dbReference type="CDD" id="cd10206">
    <property type="entry name" value="ASKHA_NBD_Arp8-like"/>
    <property type="match status" value="1"/>
</dbReference>
<dbReference type="PANTHER" id="PTHR11937">
    <property type="entry name" value="ACTIN"/>
    <property type="match status" value="1"/>
</dbReference>